<dbReference type="GO" id="GO:0005737">
    <property type="term" value="C:cytoplasm"/>
    <property type="evidence" value="ECO:0007669"/>
    <property type="project" value="InterPro"/>
</dbReference>
<dbReference type="InterPro" id="IPR008162">
    <property type="entry name" value="Pyrophosphatase"/>
</dbReference>
<evidence type="ECO:0000256" key="1">
    <source>
        <dbReference type="ARBA" id="ARBA00001946"/>
    </source>
</evidence>
<dbReference type="OrthoDB" id="5187599at2"/>
<dbReference type="SUPFAM" id="SSF50324">
    <property type="entry name" value="Inorganic pyrophosphatase"/>
    <property type="match status" value="1"/>
</dbReference>
<feature type="signal peptide" evidence="6">
    <location>
        <begin position="1"/>
        <end position="17"/>
    </location>
</feature>
<keyword evidence="6" id="KW-0732">Signal</keyword>
<dbReference type="PROSITE" id="PS00387">
    <property type="entry name" value="PPASE"/>
    <property type="match status" value="1"/>
</dbReference>
<dbReference type="GO" id="GO:0004427">
    <property type="term" value="F:inorganic diphosphate phosphatase activity"/>
    <property type="evidence" value="ECO:0007669"/>
    <property type="project" value="UniProtKB-EC"/>
</dbReference>
<proteinExistence type="predicted"/>
<reference evidence="7 8" key="1">
    <citation type="journal article" date="2015" name="Microbes Environ.">
        <title>Distribution and evolution of nitrogen fixation genes in the phylum bacteroidetes.</title>
        <authorList>
            <person name="Inoue J."/>
            <person name="Oshima K."/>
            <person name="Suda W."/>
            <person name="Sakamoto M."/>
            <person name="Iino T."/>
            <person name="Noda S."/>
            <person name="Hongoh Y."/>
            <person name="Hattori M."/>
            <person name="Ohkuma M."/>
        </authorList>
    </citation>
    <scope>NUCLEOTIDE SEQUENCE [LARGE SCALE GENOMIC DNA]</scope>
    <source>
        <strain evidence="7">JCM 15548</strain>
    </source>
</reference>
<name>A0A0E9LUN1_9BACT</name>
<keyword evidence="3" id="KW-0479">Metal-binding</keyword>
<accession>A0A0E9LUN1</accession>
<dbReference type="PANTHER" id="PTHR10286">
    <property type="entry name" value="INORGANIC PYROPHOSPHATASE"/>
    <property type="match status" value="1"/>
</dbReference>
<comment type="cofactor">
    <cofactor evidence="1">
        <name>Mg(2+)</name>
        <dbReference type="ChEBI" id="CHEBI:18420"/>
    </cofactor>
</comment>
<dbReference type="EMBL" id="BAZW01000008">
    <property type="protein sequence ID" value="GAO29297.1"/>
    <property type="molecule type" value="Genomic_DNA"/>
</dbReference>
<evidence type="ECO:0000313" key="8">
    <source>
        <dbReference type="Proteomes" id="UP000032900"/>
    </source>
</evidence>
<feature type="chain" id="PRO_5002428609" description="inorganic diphosphatase" evidence="6">
    <location>
        <begin position="18"/>
        <end position="210"/>
    </location>
</feature>
<dbReference type="Pfam" id="PF00719">
    <property type="entry name" value="Pyrophosphatase"/>
    <property type="match status" value="1"/>
</dbReference>
<dbReference type="Gene3D" id="3.90.80.10">
    <property type="entry name" value="Inorganic pyrophosphatase"/>
    <property type="match status" value="1"/>
</dbReference>
<keyword evidence="5" id="KW-0460">Magnesium</keyword>
<gene>
    <name evidence="7" type="ORF">JCM15548_11471</name>
</gene>
<protein>
    <recommendedName>
        <fullName evidence="2">inorganic diphosphatase</fullName>
        <ecNumber evidence="2">3.6.1.1</ecNumber>
    </recommendedName>
</protein>
<dbReference type="GO" id="GO:0006796">
    <property type="term" value="P:phosphate-containing compound metabolic process"/>
    <property type="evidence" value="ECO:0007669"/>
    <property type="project" value="InterPro"/>
</dbReference>
<evidence type="ECO:0000256" key="6">
    <source>
        <dbReference type="SAM" id="SignalP"/>
    </source>
</evidence>
<dbReference type="InterPro" id="IPR036649">
    <property type="entry name" value="Pyrophosphatase_sf"/>
</dbReference>
<evidence type="ECO:0000256" key="2">
    <source>
        <dbReference type="ARBA" id="ARBA00012146"/>
    </source>
</evidence>
<dbReference type="GO" id="GO:0000287">
    <property type="term" value="F:magnesium ion binding"/>
    <property type="evidence" value="ECO:0007669"/>
    <property type="project" value="InterPro"/>
</dbReference>
<dbReference type="EC" id="3.6.1.1" evidence="2"/>
<evidence type="ECO:0000256" key="5">
    <source>
        <dbReference type="ARBA" id="ARBA00022842"/>
    </source>
</evidence>
<evidence type="ECO:0000256" key="3">
    <source>
        <dbReference type="ARBA" id="ARBA00022723"/>
    </source>
</evidence>
<dbReference type="Proteomes" id="UP000032900">
    <property type="component" value="Unassembled WGS sequence"/>
</dbReference>
<sequence>MKVWFSLGLLVLLNACAHLSREENAVKNTVNFLHDVAPFTSDSLVNVVIEIPAGSNQKWEVNQANGQIEWEQVNPDSFRVINYLPYPANYGFVPQTVLPKTSGGDGDPVDVFVFGPASNRGAIARVRIVGIIHMLDNDESDSKLLAVNMDEPGFDVNSLEMLIRDYPGVMDIIKLWLLHYKGFGGVEILSVNDERDAVDYLKAAHVEYVE</sequence>
<comment type="caution">
    <text evidence="7">The sequence shown here is derived from an EMBL/GenBank/DDBJ whole genome shotgun (WGS) entry which is preliminary data.</text>
</comment>
<organism evidence="7 8">
    <name type="scientific">Geofilum rubicundum JCM 15548</name>
    <dbReference type="NCBI Taxonomy" id="1236989"/>
    <lineage>
        <taxon>Bacteria</taxon>
        <taxon>Pseudomonadati</taxon>
        <taxon>Bacteroidota</taxon>
        <taxon>Bacteroidia</taxon>
        <taxon>Marinilabiliales</taxon>
        <taxon>Marinilabiliaceae</taxon>
        <taxon>Geofilum</taxon>
    </lineage>
</organism>
<evidence type="ECO:0000256" key="4">
    <source>
        <dbReference type="ARBA" id="ARBA00022801"/>
    </source>
</evidence>
<dbReference type="AlphaFoldDB" id="A0A0E9LUN1"/>
<dbReference type="STRING" id="1236989.JCM15548_11471"/>
<keyword evidence="4" id="KW-0378">Hydrolase</keyword>
<keyword evidence="8" id="KW-1185">Reference proteome</keyword>
<evidence type="ECO:0000313" key="7">
    <source>
        <dbReference type="EMBL" id="GAO29297.1"/>
    </source>
</evidence>
<dbReference type="RefSeq" id="WP_062123432.1">
    <property type="nucleotide sequence ID" value="NZ_BAZW01000008.1"/>
</dbReference>